<name>A0A1X7INE0_9CORY</name>
<evidence type="ECO:0000313" key="1">
    <source>
        <dbReference type="EMBL" id="SMG16553.1"/>
    </source>
</evidence>
<sequence>MQYRGTDIDQLIAEGNGRLVIKDGGSIDNRGLTVPTRLTEVRLKAAAHLNLPPEHPAVMAEVRRHYHQLSPEHVVAGNTIRPAALVAYTARDHPRRLHYAAGAASRAIAHLIERPQATASRFSAAALLGIGDFADAADTALLGPYSRHLAGSVLEPSVRRKARDLPSWTLHLGEHELQVTPPMLTLAHCLRAVLNGEHAWRTPRGLPHADATIRAVQLLDRYRREFRLSEKHLATGLRGLINHRTLHRLLRLSDGGSDSPPESLMRLIVRHAAPELEWRSQVPVHAADGTLLTVLDLAAITRRHYLYYDGDHHLDREQRDEDSLITAQLHASGWTGIRVTAGMLEGVHMLNAHLRVLVTPESRAA</sequence>
<reference evidence="2" key="1">
    <citation type="submission" date="2017-04" db="EMBL/GenBank/DDBJ databases">
        <authorList>
            <person name="Varghese N."/>
            <person name="Submissions S."/>
        </authorList>
    </citation>
    <scope>NUCLEOTIDE SEQUENCE [LARGE SCALE GENOMIC DNA]</scope>
    <source>
        <strain evidence="2">VDS</strain>
    </source>
</reference>
<keyword evidence="2" id="KW-1185">Reference proteome</keyword>
<proteinExistence type="predicted"/>
<protein>
    <recommendedName>
        <fullName evidence="3">DUF559 domain-containing protein</fullName>
    </recommendedName>
</protein>
<dbReference type="Proteomes" id="UP000193309">
    <property type="component" value="Unassembled WGS sequence"/>
</dbReference>
<dbReference type="STRING" id="1610489.SAMN06295981_0823"/>
<organism evidence="1 2">
    <name type="scientific">Corynebacterium pollutisoli</name>
    <dbReference type="NCBI Taxonomy" id="1610489"/>
    <lineage>
        <taxon>Bacteria</taxon>
        <taxon>Bacillati</taxon>
        <taxon>Actinomycetota</taxon>
        <taxon>Actinomycetes</taxon>
        <taxon>Mycobacteriales</taxon>
        <taxon>Corynebacteriaceae</taxon>
        <taxon>Corynebacterium</taxon>
    </lineage>
</organism>
<dbReference type="OrthoDB" id="4423208at2"/>
<evidence type="ECO:0008006" key="3">
    <source>
        <dbReference type="Google" id="ProtNLM"/>
    </source>
</evidence>
<gene>
    <name evidence="1" type="ORF">SAMN06295981_0823</name>
</gene>
<dbReference type="AlphaFoldDB" id="A0A1X7INE0"/>
<evidence type="ECO:0000313" key="2">
    <source>
        <dbReference type="Proteomes" id="UP000193309"/>
    </source>
</evidence>
<dbReference type="EMBL" id="FXAR01000002">
    <property type="protein sequence ID" value="SMG16553.1"/>
    <property type="molecule type" value="Genomic_DNA"/>
</dbReference>
<accession>A0A1X7INE0</accession>
<dbReference type="RefSeq" id="WP_085548973.1">
    <property type="nucleotide sequence ID" value="NZ_FXAR01000002.1"/>
</dbReference>